<accession>A0A9W6H8G7</accession>
<dbReference type="CDD" id="cd10917">
    <property type="entry name" value="CE4_NodB_like_6s_7s"/>
    <property type="match status" value="1"/>
</dbReference>
<dbReference type="PANTHER" id="PTHR10587">
    <property type="entry name" value="GLYCOSYL TRANSFERASE-RELATED"/>
    <property type="match status" value="1"/>
</dbReference>
<dbReference type="EMBL" id="BSEN01000003">
    <property type="protein sequence ID" value="GLJ75399.1"/>
    <property type="molecule type" value="Genomic_DNA"/>
</dbReference>
<evidence type="ECO:0000259" key="1">
    <source>
        <dbReference type="PROSITE" id="PS51677"/>
    </source>
</evidence>
<keyword evidence="3" id="KW-1185">Reference proteome</keyword>
<name>A0A9W6H8G7_9MICO</name>
<organism evidence="2 3">
    <name type="scientific">Leifsonia poae</name>
    <dbReference type="NCBI Taxonomy" id="110933"/>
    <lineage>
        <taxon>Bacteria</taxon>
        <taxon>Bacillati</taxon>
        <taxon>Actinomycetota</taxon>
        <taxon>Actinomycetes</taxon>
        <taxon>Micrococcales</taxon>
        <taxon>Microbacteriaceae</taxon>
        <taxon>Leifsonia</taxon>
    </lineage>
</organism>
<dbReference type="Gene3D" id="3.20.20.370">
    <property type="entry name" value="Glycoside hydrolase/deacetylase"/>
    <property type="match status" value="1"/>
</dbReference>
<dbReference type="InterPro" id="IPR002509">
    <property type="entry name" value="NODB_dom"/>
</dbReference>
<dbReference type="InterPro" id="IPR011330">
    <property type="entry name" value="Glyco_hydro/deAcase_b/a-brl"/>
</dbReference>
<dbReference type="Pfam" id="PF01522">
    <property type="entry name" value="Polysacc_deac_1"/>
    <property type="match status" value="1"/>
</dbReference>
<reference evidence="2" key="1">
    <citation type="journal article" date="2014" name="Int. J. Syst. Evol. Microbiol.">
        <title>Complete genome sequence of Corynebacterium casei LMG S-19264T (=DSM 44701T), isolated from a smear-ripened cheese.</title>
        <authorList>
            <consortium name="US DOE Joint Genome Institute (JGI-PGF)"/>
            <person name="Walter F."/>
            <person name="Albersmeier A."/>
            <person name="Kalinowski J."/>
            <person name="Ruckert C."/>
        </authorList>
    </citation>
    <scope>NUCLEOTIDE SEQUENCE</scope>
    <source>
        <strain evidence="2">VKM Ac-1401</strain>
    </source>
</reference>
<evidence type="ECO:0000313" key="2">
    <source>
        <dbReference type="EMBL" id="GLJ75399.1"/>
    </source>
</evidence>
<dbReference type="InterPro" id="IPR050248">
    <property type="entry name" value="Polysacc_deacetylase_ArnD"/>
</dbReference>
<reference evidence="2" key="2">
    <citation type="submission" date="2023-01" db="EMBL/GenBank/DDBJ databases">
        <authorList>
            <person name="Sun Q."/>
            <person name="Evtushenko L."/>
        </authorList>
    </citation>
    <scope>NUCLEOTIDE SEQUENCE</scope>
    <source>
        <strain evidence="2">VKM Ac-1401</strain>
    </source>
</reference>
<dbReference type="SUPFAM" id="SSF88713">
    <property type="entry name" value="Glycoside hydrolase/deacetylase"/>
    <property type="match status" value="1"/>
</dbReference>
<gene>
    <name evidence="2" type="ORF">GCM10017584_09730</name>
</gene>
<protein>
    <submittedName>
        <fullName evidence="2">Chitooligosaccharide deacetylase NodB</fullName>
    </submittedName>
</protein>
<comment type="caution">
    <text evidence="2">The sequence shown here is derived from an EMBL/GenBank/DDBJ whole genome shotgun (WGS) entry which is preliminary data.</text>
</comment>
<dbReference type="Proteomes" id="UP001142372">
    <property type="component" value="Unassembled WGS sequence"/>
</dbReference>
<feature type="domain" description="NodB homology" evidence="1">
    <location>
        <begin position="8"/>
        <end position="200"/>
    </location>
</feature>
<dbReference type="GO" id="GO:0005975">
    <property type="term" value="P:carbohydrate metabolic process"/>
    <property type="evidence" value="ECO:0007669"/>
    <property type="project" value="InterPro"/>
</dbReference>
<dbReference type="PROSITE" id="PS51677">
    <property type="entry name" value="NODB"/>
    <property type="match status" value="1"/>
</dbReference>
<proteinExistence type="predicted"/>
<dbReference type="AlphaFoldDB" id="A0A9W6H8G7"/>
<dbReference type="PANTHER" id="PTHR10587:SF137">
    <property type="entry name" value="4-DEOXY-4-FORMAMIDO-L-ARABINOSE-PHOSPHOUNDECAPRENOL DEFORMYLASE ARND-RELATED"/>
    <property type="match status" value="1"/>
</dbReference>
<dbReference type="GO" id="GO:0016810">
    <property type="term" value="F:hydrolase activity, acting on carbon-nitrogen (but not peptide) bonds"/>
    <property type="evidence" value="ECO:0007669"/>
    <property type="project" value="InterPro"/>
</dbReference>
<evidence type="ECO:0000313" key="3">
    <source>
        <dbReference type="Proteomes" id="UP001142372"/>
    </source>
</evidence>
<sequence length="219" mass="23922">MEVRTEAPEFVLTYDDGPIAGTTDRLLDVLAERGATATFFVLLTRVRADPGLLASVVDAGHEVALHGVDHRDLTTLPLDEVGRNLSDGRRELEDRTGRPVRWFRPPYGHQTYRVWRRIHAEGLTPVLWGPTTGDSRRGVTQADRVASALSGARPGAILLAHDGYADATDRVDDGPAPEVDRVELLSLVLDGFAERGLRARSLGDALVAGTPRLEGRFTR</sequence>